<reference evidence="2 3" key="1">
    <citation type="submission" date="2023-11" db="EMBL/GenBank/DDBJ databases">
        <title>Analysis of the Genomes of Mucilaginibacter gossypii cycad 4 and M. sabulilitoris SNA2: microbes with the potential for plant growth promotion.</title>
        <authorList>
            <person name="Hirsch A.M."/>
            <person name="Humm E."/>
            <person name="Rubbi M."/>
            <person name="Del Vecchio G."/>
            <person name="Ha S.M."/>
            <person name="Pellegrini M."/>
            <person name="Gunsalus R.P."/>
        </authorList>
    </citation>
    <scope>NUCLEOTIDE SEQUENCE [LARGE SCALE GENOMIC DNA]</scope>
    <source>
        <strain evidence="2 3">SNA2</strain>
    </source>
</reference>
<evidence type="ECO:0000313" key="2">
    <source>
        <dbReference type="EMBL" id="WPU95303.1"/>
    </source>
</evidence>
<accession>A0ABZ0TT15</accession>
<keyword evidence="3" id="KW-1185">Reference proteome</keyword>
<name>A0ABZ0TT15_9SPHI</name>
<organism evidence="2 3">
    <name type="scientific">Mucilaginibacter sabulilitoris</name>
    <dbReference type="NCBI Taxonomy" id="1173583"/>
    <lineage>
        <taxon>Bacteria</taxon>
        <taxon>Pseudomonadati</taxon>
        <taxon>Bacteroidota</taxon>
        <taxon>Sphingobacteriia</taxon>
        <taxon>Sphingobacteriales</taxon>
        <taxon>Sphingobacteriaceae</taxon>
        <taxon>Mucilaginibacter</taxon>
    </lineage>
</organism>
<evidence type="ECO:0000259" key="1">
    <source>
        <dbReference type="Pfam" id="PF24793"/>
    </source>
</evidence>
<dbReference type="Proteomes" id="UP001324380">
    <property type="component" value="Chromosome"/>
</dbReference>
<sequence>MNLINPILPLFHKLFTLEKWNIGYVYQTPENLIHSKKLDGEINWLRECSADEAADPFVININGNKLVYYEEHSFWKGRGELMMMDKLSFKSKKKVCGITPNSIHLSYPYLFTVKDKLYCIPETSAAKQIALYQVDKDSPQKFKKIRILLQGDKYVDSSIIFYQDKYWLFTSVSGKPGELHIFYSDTLLTTFKAHALNPIVVDTHTSRSAGRLFIVDEKLYMPSQNPEKGYGGSIMINEITHITETEFQYRTDFELLPQLPYDRGLHTINFAEGLLIVDGKRSVRSVLNPLKKIVLKIRKRKKAAKNVRG</sequence>
<feature type="domain" description="Glucosamine inositolphosphorylceramide transferase 1 N-terminal" evidence="1">
    <location>
        <begin position="53"/>
        <end position="248"/>
    </location>
</feature>
<gene>
    <name evidence="2" type="ORF">SNE25_07170</name>
</gene>
<dbReference type="RefSeq" id="WP_321564415.1">
    <property type="nucleotide sequence ID" value="NZ_CP139558.1"/>
</dbReference>
<protein>
    <recommendedName>
        <fullName evidence="1">Glucosamine inositolphosphorylceramide transferase 1 N-terminal domain-containing protein</fullName>
    </recommendedName>
</protein>
<dbReference type="SUPFAM" id="SSF75005">
    <property type="entry name" value="Arabinanase/levansucrase/invertase"/>
    <property type="match status" value="1"/>
</dbReference>
<dbReference type="InterPro" id="IPR023296">
    <property type="entry name" value="Glyco_hydro_beta-prop_sf"/>
</dbReference>
<evidence type="ECO:0000313" key="3">
    <source>
        <dbReference type="Proteomes" id="UP001324380"/>
    </source>
</evidence>
<dbReference type="EMBL" id="CP139558">
    <property type="protein sequence ID" value="WPU95303.1"/>
    <property type="molecule type" value="Genomic_DNA"/>
</dbReference>
<dbReference type="InterPro" id="IPR056442">
    <property type="entry name" value="GINT1_N"/>
</dbReference>
<dbReference type="Pfam" id="PF24793">
    <property type="entry name" value="GINT1_N"/>
    <property type="match status" value="1"/>
</dbReference>
<proteinExistence type="predicted"/>